<keyword evidence="3" id="KW-1185">Reference proteome</keyword>
<organism evidence="2 3">
    <name type="scientific">Phytophthora nicotianae P1569</name>
    <dbReference type="NCBI Taxonomy" id="1317065"/>
    <lineage>
        <taxon>Eukaryota</taxon>
        <taxon>Sar</taxon>
        <taxon>Stramenopiles</taxon>
        <taxon>Oomycota</taxon>
        <taxon>Peronosporomycetes</taxon>
        <taxon>Peronosporales</taxon>
        <taxon>Peronosporaceae</taxon>
        <taxon>Phytophthora</taxon>
    </lineage>
</organism>
<protein>
    <submittedName>
        <fullName evidence="2">Uncharacterized protein</fullName>
    </submittedName>
</protein>
<proteinExistence type="predicted"/>
<evidence type="ECO:0000256" key="1">
    <source>
        <dbReference type="SAM" id="MobiDB-lite"/>
    </source>
</evidence>
<sequence length="79" mass="8494">MDIYASLPTPTDTAMADNAAPDVDSMHPEQSVLHAPVDELEMPAKTHLGPARQSPHCGKTHGESVTESLDLRFQAPSPF</sequence>
<feature type="region of interest" description="Disordered" evidence="1">
    <location>
        <begin position="1"/>
        <end position="79"/>
    </location>
</feature>
<dbReference type="Proteomes" id="UP000018721">
    <property type="component" value="Unassembled WGS sequence"/>
</dbReference>
<dbReference type="HOGENOM" id="CLU_2611276_0_0_1"/>
<gene>
    <name evidence="2" type="ORF">F443_03661</name>
</gene>
<dbReference type="AlphaFoldDB" id="V9FPH7"/>
<evidence type="ECO:0000313" key="2">
    <source>
        <dbReference type="EMBL" id="ETI53375.1"/>
    </source>
</evidence>
<dbReference type="EMBL" id="ANIZ01000683">
    <property type="protein sequence ID" value="ETI53375.1"/>
    <property type="molecule type" value="Genomic_DNA"/>
</dbReference>
<evidence type="ECO:0000313" key="3">
    <source>
        <dbReference type="Proteomes" id="UP000018721"/>
    </source>
</evidence>
<reference evidence="2 3" key="1">
    <citation type="submission" date="2013-11" db="EMBL/GenBank/DDBJ databases">
        <title>The Genome Sequence of Phytophthora parasitica P1569.</title>
        <authorList>
            <consortium name="The Broad Institute Genomics Platform"/>
            <person name="Russ C."/>
            <person name="Tyler B."/>
            <person name="Panabieres F."/>
            <person name="Shan W."/>
            <person name="Tripathy S."/>
            <person name="Grunwald N."/>
            <person name="Machado M."/>
            <person name="Johnson C.S."/>
            <person name="Arredondo F."/>
            <person name="Hong C."/>
            <person name="Coffey M."/>
            <person name="Young S.K."/>
            <person name="Zeng Q."/>
            <person name="Gargeya S."/>
            <person name="Fitzgerald M."/>
            <person name="Abouelleil A."/>
            <person name="Alvarado L."/>
            <person name="Chapman S.B."/>
            <person name="Gainer-Dewar J."/>
            <person name="Goldberg J."/>
            <person name="Griggs A."/>
            <person name="Gujja S."/>
            <person name="Hansen M."/>
            <person name="Howarth C."/>
            <person name="Imamovic A."/>
            <person name="Ireland A."/>
            <person name="Larimer J."/>
            <person name="McCowan C."/>
            <person name="Murphy C."/>
            <person name="Pearson M."/>
            <person name="Poon T.W."/>
            <person name="Priest M."/>
            <person name="Roberts A."/>
            <person name="Saif S."/>
            <person name="Shea T."/>
            <person name="Sykes S."/>
            <person name="Wortman J."/>
            <person name="Nusbaum C."/>
            <person name="Birren B."/>
        </authorList>
    </citation>
    <scope>NUCLEOTIDE SEQUENCE [LARGE SCALE GENOMIC DNA]</scope>
    <source>
        <strain evidence="2 3">P1569</strain>
    </source>
</reference>
<accession>V9FPH7</accession>
<comment type="caution">
    <text evidence="2">The sequence shown here is derived from an EMBL/GenBank/DDBJ whole genome shotgun (WGS) entry which is preliminary data.</text>
</comment>
<name>V9FPH7_PHYNI</name>